<proteinExistence type="inferred from homology"/>
<dbReference type="InterPro" id="IPR016163">
    <property type="entry name" value="Ald_DH_C"/>
</dbReference>
<evidence type="ECO:0000259" key="5">
    <source>
        <dbReference type="Pfam" id="PF00171"/>
    </source>
</evidence>
<feature type="domain" description="Aldehyde dehydrogenase" evidence="5">
    <location>
        <begin position="39"/>
        <end position="489"/>
    </location>
</feature>
<dbReference type="Gene3D" id="3.40.309.10">
    <property type="entry name" value="Aldehyde Dehydrogenase, Chain A, domain 2"/>
    <property type="match status" value="1"/>
</dbReference>
<dbReference type="Pfam" id="PF00171">
    <property type="entry name" value="Aldedh"/>
    <property type="match status" value="1"/>
</dbReference>
<dbReference type="SUPFAM" id="SSF53720">
    <property type="entry name" value="ALDH-like"/>
    <property type="match status" value="1"/>
</dbReference>
<dbReference type="Gene3D" id="3.40.605.10">
    <property type="entry name" value="Aldehyde Dehydrogenase, Chain A, domain 1"/>
    <property type="match status" value="1"/>
</dbReference>
<dbReference type="NCBIfam" id="TIGR01780">
    <property type="entry name" value="SSADH"/>
    <property type="match status" value="1"/>
</dbReference>
<comment type="similarity">
    <text evidence="1 4">Belongs to the aldehyde dehydrogenase family.</text>
</comment>
<dbReference type="CDD" id="cd07103">
    <property type="entry name" value="ALDH_F5_SSADH_GabD"/>
    <property type="match status" value="1"/>
</dbReference>
<dbReference type="PROSITE" id="PS00070">
    <property type="entry name" value="ALDEHYDE_DEHYDR_CYS"/>
    <property type="match status" value="1"/>
</dbReference>
<feature type="active site" evidence="3">
    <location>
        <position position="267"/>
    </location>
</feature>
<evidence type="ECO:0000313" key="6">
    <source>
        <dbReference type="EMBL" id="MBB3971716.1"/>
    </source>
</evidence>
<evidence type="ECO:0000256" key="3">
    <source>
        <dbReference type="PROSITE-ProRule" id="PRU10007"/>
    </source>
</evidence>
<evidence type="ECO:0000313" key="7">
    <source>
        <dbReference type="Proteomes" id="UP000528964"/>
    </source>
</evidence>
<reference evidence="6 7" key="1">
    <citation type="submission" date="2020-08" db="EMBL/GenBank/DDBJ databases">
        <title>Genomic Encyclopedia of Type Strains, Phase IV (KMG-IV): sequencing the most valuable type-strain genomes for metagenomic binning, comparative biology and taxonomic classification.</title>
        <authorList>
            <person name="Goeker M."/>
        </authorList>
    </citation>
    <scope>NUCLEOTIDE SEQUENCE [LARGE SCALE GENOMIC DNA]</scope>
    <source>
        <strain evidence="6 7">DSM 25481</strain>
    </source>
</reference>
<dbReference type="PANTHER" id="PTHR43353:SF5">
    <property type="entry name" value="SUCCINATE-SEMIALDEHYDE DEHYDROGENASE, MITOCHONDRIAL"/>
    <property type="match status" value="1"/>
</dbReference>
<dbReference type="EC" id="1.2.1.16" evidence="6"/>
<dbReference type="EC" id="1.2.1.79" evidence="6"/>
<dbReference type="GO" id="GO:0009450">
    <property type="term" value="P:gamma-aminobutyric acid catabolic process"/>
    <property type="evidence" value="ECO:0007669"/>
    <property type="project" value="InterPro"/>
</dbReference>
<dbReference type="InterPro" id="IPR016162">
    <property type="entry name" value="Ald_DH_N"/>
</dbReference>
<keyword evidence="7" id="KW-1185">Reference proteome</keyword>
<dbReference type="GO" id="GO:0036243">
    <property type="term" value="F:succinate-semialdehyde dehydrogenase (NADP+) activity"/>
    <property type="evidence" value="ECO:0007669"/>
    <property type="project" value="UniProtKB-EC"/>
</dbReference>
<dbReference type="EC" id="1.2.1.20" evidence="6"/>
<dbReference type="InterPro" id="IPR010102">
    <property type="entry name" value="Succ_semiAld_DH"/>
</dbReference>
<evidence type="ECO:0000256" key="1">
    <source>
        <dbReference type="ARBA" id="ARBA00009986"/>
    </source>
</evidence>
<dbReference type="GO" id="GO:0004777">
    <property type="term" value="F:succinate-semialdehyde dehydrogenase (NAD+) activity"/>
    <property type="evidence" value="ECO:0007669"/>
    <property type="project" value="TreeGrafter"/>
</dbReference>
<evidence type="ECO:0000256" key="2">
    <source>
        <dbReference type="ARBA" id="ARBA00023002"/>
    </source>
</evidence>
<dbReference type="GO" id="GO:0005829">
    <property type="term" value="C:cytosol"/>
    <property type="evidence" value="ECO:0007669"/>
    <property type="project" value="TreeGrafter"/>
</dbReference>
<dbReference type="PROSITE" id="PS00687">
    <property type="entry name" value="ALDEHYDE_DEHYDR_GLU"/>
    <property type="match status" value="1"/>
</dbReference>
<dbReference type="InterPro" id="IPR050740">
    <property type="entry name" value="Aldehyde_DH_Superfamily"/>
</dbReference>
<dbReference type="FunFam" id="3.40.309.10:FF:000004">
    <property type="entry name" value="Succinate-semialdehyde dehydrogenase I"/>
    <property type="match status" value="1"/>
</dbReference>
<comment type="caution">
    <text evidence="6">The sequence shown here is derived from an EMBL/GenBank/DDBJ whole genome shotgun (WGS) entry which is preliminary data.</text>
</comment>
<dbReference type="EMBL" id="JACIDR010000001">
    <property type="protein sequence ID" value="MBB3971716.1"/>
    <property type="molecule type" value="Genomic_DNA"/>
</dbReference>
<dbReference type="InterPro" id="IPR016161">
    <property type="entry name" value="Ald_DH/histidinol_DH"/>
</dbReference>
<sequence>MLNRAVPAMELARMDGPTDPALHLMQAYIDGALVGEPTEPVTDPATGRLVGRVPDLGAEHAAQAIDAAQRAFRPWAAKTAKERSAILRRWFDLVIANKEELALLMTREQGKPLAEARGEIDYAASFIEFYAEEAKRVSGDTLPTHRADARILVLRQPAGVVAAITPWNFPAAMITRKCAPALAVGCTFVVKPAMETPLTALALARLAEEAGFPKGVFNVVTGQDAAAIGKVFTSHPAVRVVSFTGSTEVGKILMSQAAAGVKRVALELGGNAPFIVFDDADLDAAVEGAMVSKYRNMGQTCVCANRIYVQSGVYDAFLEKLTRAVSRLKVGSGTEEGVTQGPLITLEAVEKVERHLGDAVSKGARVLAGGKRHALGGSFFEPTVVADVTQDMAVAREETFGPVAPVFRFETEQQAIEYANATEFGLAAYFYARDVGRIFRVAEALEYGMVGINSGLISTELAPFGGVKESGHGREGSQRGVDEFVDIKYLLVAGISG</sequence>
<evidence type="ECO:0000256" key="4">
    <source>
        <dbReference type="RuleBase" id="RU003345"/>
    </source>
</evidence>
<organism evidence="6 7">
    <name type="scientific">Hansschlegelia beijingensis</name>
    <dbReference type="NCBI Taxonomy" id="1133344"/>
    <lineage>
        <taxon>Bacteria</taxon>
        <taxon>Pseudomonadati</taxon>
        <taxon>Pseudomonadota</taxon>
        <taxon>Alphaproteobacteria</taxon>
        <taxon>Hyphomicrobiales</taxon>
        <taxon>Methylopilaceae</taxon>
        <taxon>Hansschlegelia</taxon>
    </lineage>
</organism>
<dbReference type="AlphaFoldDB" id="A0A7W6GDD2"/>
<dbReference type="PANTHER" id="PTHR43353">
    <property type="entry name" value="SUCCINATE-SEMIALDEHYDE DEHYDROGENASE, MITOCHONDRIAL"/>
    <property type="match status" value="1"/>
</dbReference>
<accession>A0A7W6GDD2</accession>
<dbReference type="InterPro" id="IPR029510">
    <property type="entry name" value="Ald_DH_CS_GLU"/>
</dbReference>
<gene>
    <name evidence="6" type="ORF">GGR24_000349</name>
</gene>
<dbReference type="InterPro" id="IPR015590">
    <property type="entry name" value="Aldehyde_DH_dom"/>
</dbReference>
<dbReference type="Proteomes" id="UP000528964">
    <property type="component" value="Unassembled WGS sequence"/>
</dbReference>
<dbReference type="InterPro" id="IPR016160">
    <property type="entry name" value="Ald_DH_CS_CYS"/>
</dbReference>
<dbReference type="FunFam" id="3.40.605.10:FF:000005">
    <property type="entry name" value="Succinate-semialdehyde dehydrogenase I"/>
    <property type="match status" value="1"/>
</dbReference>
<protein>
    <submittedName>
        <fullName evidence="6">Succinate-semialdehyde dehydrogenase/glutarate-semialdehyde dehydrogenase</fullName>
        <ecNumber evidence="6">1.2.1.16</ecNumber>
        <ecNumber evidence="6">1.2.1.20</ecNumber>
        <ecNumber evidence="6">1.2.1.79</ecNumber>
    </submittedName>
</protein>
<name>A0A7W6GDD2_9HYPH</name>
<keyword evidence="2 4" id="KW-0560">Oxidoreductase</keyword>
<dbReference type="GO" id="GO:0102810">
    <property type="term" value="F:glutarate-semialdehyde dehydrogenase (NADP+) activity"/>
    <property type="evidence" value="ECO:0007669"/>
    <property type="project" value="UniProtKB-EC"/>
</dbReference>